<sequence length="282" mass="30375">MIKKLLFAFAAVLILIGIAGMAVNKFKFGEDLVAYEKRWELEDTEALKQFRLSSGFATEIAFETSSDNTSSISFEGTIKQEHADILNAFDPAGSEIDLDLTTPQAIEFLGVNFRFPKGKLTVSLPADKELEELMVSSLSNNIRLNGASSKRIDISLTSGDIVLNQVNAEQLMIENISGDIKGTGIQAATSITNRTGNIRLKDLEGPADVSLTSGDIHLGLIGSSPVSIICRSGDVNVRPDASFRGVYELTTRSGSVDAPDSPGETNDTIHVETHSGDIRILQ</sequence>
<dbReference type="RefSeq" id="WP_007128636.1">
    <property type="nucleotide sequence ID" value="NZ_AGIP01000002.1"/>
</dbReference>
<organism evidence="2 3">
    <name type="scientific">Paenibacillus lactis 154</name>
    <dbReference type="NCBI Taxonomy" id="743719"/>
    <lineage>
        <taxon>Bacteria</taxon>
        <taxon>Bacillati</taxon>
        <taxon>Bacillota</taxon>
        <taxon>Bacilli</taxon>
        <taxon>Bacillales</taxon>
        <taxon>Paenibacillaceae</taxon>
        <taxon>Paenibacillus</taxon>
    </lineage>
</organism>
<dbReference type="eggNOG" id="COG3595">
    <property type="taxonomic scope" value="Bacteria"/>
</dbReference>
<dbReference type="EMBL" id="AGIP01000002">
    <property type="protein sequence ID" value="EHB67237.1"/>
    <property type="molecule type" value="Genomic_DNA"/>
</dbReference>
<dbReference type="STRING" id="743719.PaelaDRAFT_1461"/>
<evidence type="ECO:0000313" key="2">
    <source>
        <dbReference type="EMBL" id="EHB67237.1"/>
    </source>
</evidence>
<proteinExistence type="predicted"/>
<evidence type="ECO:0000313" key="3">
    <source>
        <dbReference type="Proteomes" id="UP000003891"/>
    </source>
</evidence>
<evidence type="ECO:0000259" key="1">
    <source>
        <dbReference type="Pfam" id="PF13349"/>
    </source>
</evidence>
<reference evidence="2 3" key="1">
    <citation type="submission" date="2011-09" db="EMBL/GenBank/DDBJ databases">
        <title>The draft genome of Paenibacillus lactis 154.</title>
        <authorList>
            <consortium name="US DOE Joint Genome Institute (JGI-PGF)"/>
            <person name="Lucas S."/>
            <person name="Han J."/>
            <person name="Lapidus A."/>
            <person name="Cheng J.-F."/>
            <person name="Goodwin L."/>
            <person name="Pitluck S."/>
            <person name="Peters L."/>
            <person name="Land M.L."/>
            <person name="Hauser L."/>
            <person name="Siebers A."/>
            <person name="Thelen M."/>
            <person name="Hugenholtz P."/>
            <person name="Allgaier M."/>
            <person name="Woyke T.J."/>
        </authorList>
    </citation>
    <scope>NUCLEOTIDE SEQUENCE [LARGE SCALE GENOMIC DNA]</scope>
    <source>
        <strain evidence="2 3">154</strain>
    </source>
</reference>
<accession>G4HBC8</accession>
<dbReference type="PATRIC" id="fig|743719.3.peg.1470"/>
<dbReference type="Proteomes" id="UP000003891">
    <property type="component" value="Unassembled WGS sequence"/>
</dbReference>
<dbReference type="AlphaFoldDB" id="G4HBC8"/>
<gene>
    <name evidence="2" type="ORF">PaelaDRAFT_1461</name>
</gene>
<protein>
    <recommendedName>
        <fullName evidence="1">DUF4097 domain-containing protein</fullName>
    </recommendedName>
</protein>
<feature type="domain" description="DUF4097" evidence="1">
    <location>
        <begin position="57"/>
        <end position="280"/>
    </location>
</feature>
<dbReference type="InterPro" id="IPR025164">
    <property type="entry name" value="Toastrack_DUF4097"/>
</dbReference>
<dbReference type="Pfam" id="PF13349">
    <property type="entry name" value="DUF4097"/>
    <property type="match status" value="1"/>
</dbReference>
<name>G4HBC8_9BACL</name>